<evidence type="ECO:0000313" key="2">
    <source>
        <dbReference type="Proteomes" id="UP000198287"/>
    </source>
</evidence>
<evidence type="ECO:0000313" key="1">
    <source>
        <dbReference type="EMBL" id="OXA39539.1"/>
    </source>
</evidence>
<dbReference type="EMBL" id="LNIX01000038">
    <property type="protein sequence ID" value="OXA39539.1"/>
    <property type="molecule type" value="Genomic_DNA"/>
</dbReference>
<dbReference type="AlphaFoldDB" id="A0A226D2U8"/>
<sequence length="545" mass="61830">MKFFPDLGILVLQILAFLQGAFVLGNMDTSRKDLSIRNVALLWKLSTASVPFLDYYVYLNEINVTLHVVIFETSKPPVLEENEIDTSCLSYGPTAHTDLTPTHLMHLAEACYVKIFTSAENYDDDVRFNLDDDVHAEIDLADPAELVAQAIDGLPRKVGGVLGIRDMIKIGIGNHDERYLPLFTLIVDYEDYTGTIQTSKVCFLLSTTLEFLFENELKPEIWDCRPMCVYNDVAGFSNFRFDDADDSNLVDNVWDCLRQRVLDDPVGWLENLKVMEELKGQGVPQENVGDDAVPSELTVDEVHLEWRPCEKGANYLDMVVQVEESRNQGDGSKRKMSIHGAIIELGVPMNKPDLEYPTCLFIFEEGVHSKLTPHILTNVTKVCYTIMRNNELQGKTSGERSAIMATLTEEGYRISDKVETAVSLSDPQDRMNEVLSTLRTKPGNEQISKTVCLLMTDTMQALKEIGVDGIPLIWECEPLANYDGGRSVLQLIDRDLDDALVISEIWKCIKVFMLDDREAWTKRWETIQAFRRNKERDEDFGKEEL</sequence>
<dbReference type="Proteomes" id="UP000198287">
    <property type="component" value="Unassembled WGS sequence"/>
</dbReference>
<name>A0A226D2U8_FOLCA</name>
<proteinExistence type="predicted"/>
<organism evidence="1 2">
    <name type="scientific">Folsomia candida</name>
    <name type="common">Springtail</name>
    <dbReference type="NCBI Taxonomy" id="158441"/>
    <lineage>
        <taxon>Eukaryota</taxon>
        <taxon>Metazoa</taxon>
        <taxon>Ecdysozoa</taxon>
        <taxon>Arthropoda</taxon>
        <taxon>Hexapoda</taxon>
        <taxon>Collembola</taxon>
        <taxon>Entomobryomorpha</taxon>
        <taxon>Isotomoidea</taxon>
        <taxon>Isotomidae</taxon>
        <taxon>Proisotominae</taxon>
        <taxon>Folsomia</taxon>
    </lineage>
</organism>
<accession>A0A226D2U8</accession>
<reference evidence="1 2" key="1">
    <citation type="submission" date="2015-12" db="EMBL/GenBank/DDBJ databases">
        <title>The genome of Folsomia candida.</title>
        <authorList>
            <person name="Faddeeva A."/>
            <person name="Derks M.F."/>
            <person name="Anvar Y."/>
            <person name="Smit S."/>
            <person name="Van Straalen N."/>
            <person name="Roelofs D."/>
        </authorList>
    </citation>
    <scope>NUCLEOTIDE SEQUENCE [LARGE SCALE GENOMIC DNA]</scope>
    <source>
        <strain evidence="1 2">VU population</strain>
        <tissue evidence="1">Whole body</tissue>
    </source>
</reference>
<keyword evidence="2" id="KW-1185">Reference proteome</keyword>
<comment type="caution">
    <text evidence="1">The sequence shown here is derived from an EMBL/GenBank/DDBJ whole genome shotgun (WGS) entry which is preliminary data.</text>
</comment>
<protein>
    <submittedName>
        <fullName evidence="1">Uncharacterized protein</fullName>
    </submittedName>
</protein>
<gene>
    <name evidence="1" type="ORF">Fcan01_25607</name>
</gene>